<dbReference type="AlphaFoldDB" id="A0A3B0ZKC6"/>
<evidence type="ECO:0000256" key="1">
    <source>
        <dbReference type="ARBA" id="ARBA00005495"/>
    </source>
</evidence>
<dbReference type="PROSITE" id="PS51891">
    <property type="entry name" value="CENP_V_GFA"/>
    <property type="match status" value="1"/>
</dbReference>
<organism evidence="6">
    <name type="scientific">hydrothermal vent metagenome</name>
    <dbReference type="NCBI Taxonomy" id="652676"/>
    <lineage>
        <taxon>unclassified sequences</taxon>
        <taxon>metagenomes</taxon>
        <taxon>ecological metagenomes</taxon>
    </lineage>
</organism>
<accession>A0A3B0ZKC6</accession>
<dbReference type="InterPro" id="IPR011057">
    <property type="entry name" value="Mss4-like_sf"/>
</dbReference>
<sequence length="137" mass="15446">MTKEIFNGSCLCGQISYTIEGIAKRFYHCHCQRCRKASGTGHASNIMVQVETFNWLQGEKLLNRFNVPQAERFYSLFCSACGSPMPRDVPELSMVVIPAGSLDVEPAVKPNARIFWDSRSEWSCSGDDIISYSEYMT</sequence>
<dbReference type="PANTHER" id="PTHR33337">
    <property type="entry name" value="GFA DOMAIN-CONTAINING PROTEIN"/>
    <property type="match status" value="1"/>
</dbReference>
<evidence type="ECO:0000256" key="3">
    <source>
        <dbReference type="ARBA" id="ARBA00022833"/>
    </source>
</evidence>
<dbReference type="PANTHER" id="PTHR33337:SF40">
    <property type="entry name" value="CENP-V_GFA DOMAIN-CONTAINING PROTEIN-RELATED"/>
    <property type="match status" value="1"/>
</dbReference>
<evidence type="ECO:0000313" key="6">
    <source>
        <dbReference type="EMBL" id="VAW92141.1"/>
    </source>
</evidence>
<keyword evidence="3" id="KW-0862">Zinc</keyword>
<protein>
    <recommendedName>
        <fullName evidence="5">CENP-V/GFA domain-containing protein</fullName>
    </recommendedName>
</protein>
<reference evidence="6" key="1">
    <citation type="submission" date="2018-06" db="EMBL/GenBank/DDBJ databases">
        <authorList>
            <person name="Zhirakovskaya E."/>
        </authorList>
    </citation>
    <scope>NUCLEOTIDE SEQUENCE</scope>
</reference>
<keyword evidence="4" id="KW-0456">Lyase</keyword>
<evidence type="ECO:0000259" key="5">
    <source>
        <dbReference type="PROSITE" id="PS51891"/>
    </source>
</evidence>
<dbReference type="EMBL" id="UOFS01000011">
    <property type="protein sequence ID" value="VAW92141.1"/>
    <property type="molecule type" value="Genomic_DNA"/>
</dbReference>
<name>A0A3B0ZKC6_9ZZZZ</name>
<dbReference type="Gene3D" id="3.90.1590.10">
    <property type="entry name" value="glutathione-dependent formaldehyde- activating enzyme (gfa)"/>
    <property type="match status" value="1"/>
</dbReference>
<keyword evidence="2" id="KW-0479">Metal-binding</keyword>
<dbReference type="InterPro" id="IPR006913">
    <property type="entry name" value="CENP-V/GFA"/>
</dbReference>
<evidence type="ECO:0000256" key="2">
    <source>
        <dbReference type="ARBA" id="ARBA00022723"/>
    </source>
</evidence>
<dbReference type="GO" id="GO:0016846">
    <property type="term" value="F:carbon-sulfur lyase activity"/>
    <property type="evidence" value="ECO:0007669"/>
    <property type="project" value="InterPro"/>
</dbReference>
<feature type="domain" description="CENP-V/GFA" evidence="5">
    <location>
        <begin position="6"/>
        <end position="117"/>
    </location>
</feature>
<proteinExistence type="inferred from homology"/>
<dbReference type="SUPFAM" id="SSF51316">
    <property type="entry name" value="Mss4-like"/>
    <property type="match status" value="1"/>
</dbReference>
<evidence type="ECO:0000256" key="4">
    <source>
        <dbReference type="ARBA" id="ARBA00023239"/>
    </source>
</evidence>
<gene>
    <name evidence="6" type="ORF">MNBD_GAMMA22-2372</name>
</gene>
<dbReference type="Pfam" id="PF04828">
    <property type="entry name" value="GFA"/>
    <property type="match status" value="1"/>
</dbReference>
<comment type="similarity">
    <text evidence="1">Belongs to the Gfa family.</text>
</comment>
<dbReference type="GO" id="GO:0046872">
    <property type="term" value="F:metal ion binding"/>
    <property type="evidence" value="ECO:0007669"/>
    <property type="project" value="UniProtKB-KW"/>
</dbReference>